<accession>A0A8S5VAF4</accession>
<evidence type="ECO:0000256" key="1">
    <source>
        <dbReference type="SAM" id="Coils"/>
    </source>
</evidence>
<feature type="coiled-coil region" evidence="1">
    <location>
        <begin position="137"/>
        <end position="167"/>
    </location>
</feature>
<proteinExistence type="predicted"/>
<protein>
    <submittedName>
        <fullName evidence="2">Uncharacterized protein</fullName>
    </submittedName>
</protein>
<name>A0A8S5VAF4_9CAUD</name>
<evidence type="ECO:0000313" key="2">
    <source>
        <dbReference type="EMBL" id="DAG03583.1"/>
    </source>
</evidence>
<keyword evidence="1" id="KW-0175">Coiled coil</keyword>
<reference evidence="2" key="1">
    <citation type="journal article" date="2021" name="Proc. Natl. Acad. Sci. U.S.A.">
        <title>A Catalog of Tens of Thousands of Viruses from Human Metagenomes Reveals Hidden Associations with Chronic Diseases.</title>
        <authorList>
            <person name="Tisza M.J."/>
            <person name="Buck C.B."/>
        </authorList>
    </citation>
    <scope>NUCLEOTIDE SEQUENCE</scope>
    <source>
        <strain evidence="2">CtVOP12</strain>
    </source>
</reference>
<organism evidence="2">
    <name type="scientific">Siphoviridae sp. ctVOP12</name>
    <dbReference type="NCBI Taxonomy" id="2825531"/>
    <lineage>
        <taxon>Viruses</taxon>
        <taxon>Duplodnaviria</taxon>
        <taxon>Heunggongvirae</taxon>
        <taxon>Uroviricota</taxon>
        <taxon>Caudoviricetes</taxon>
    </lineage>
</organism>
<feature type="coiled-coil region" evidence="1">
    <location>
        <begin position="207"/>
        <end position="234"/>
    </location>
</feature>
<dbReference type="EMBL" id="BK016231">
    <property type="protein sequence ID" value="DAG03583.1"/>
    <property type="molecule type" value="Genomic_DNA"/>
</dbReference>
<sequence>MNEREFVVINEEAAKTAQNMMSFNEYQLGSRTKEYQEDANEVYDLAEEVVARRGEEYRERAWRLATRYARNMGKYFNEEARIGCMCPSVMISGAGNFPVKKKEKQVKAWDKNHEFYNYCQSIRGKLNNLLYCKEVIKSDDENAIEALEEKIDSLREVQENMKEINKYYRKHHTLEGCDLLTEKQLQKLQGSMDQFGYDRSPYPSWALQNNLANIKRCQQRVDELKKTKEKGTSEADYGDFKVIENTELMRIQIVFNGKPDEAIRSTLKANGFRWAPSQGAWQRQLTSNGKYALRRVIEELGAEVQAS</sequence>